<evidence type="ECO:0000313" key="2">
    <source>
        <dbReference type="EMBL" id="CAA9370677.1"/>
    </source>
</evidence>
<proteinExistence type="predicted"/>
<feature type="region of interest" description="Disordered" evidence="1">
    <location>
        <begin position="82"/>
        <end position="425"/>
    </location>
</feature>
<feature type="compositionally biased region" description="Low complexity" evidence="1">
    <location>
        <begin position="154"/>
        <end position="166"/>
    </location>
</feature>
<dbReference type="EC" id="4.2.3.1" evidence="2"/>
<sequence>EIRQHARSIARRPALRRHLPRAGAGWRLVRPGPVPHDRSRHVRRGRIAARSRHPPALPVLRGRRAGGGAGRHLPRIPLLSRAAEGTARGDGGAGTVPRADGRVQGRRRALPGGVPVAHRRGGRAAADHPGRHLRRHGRRGGGGVPRAAGGGSRGALSRRNGLRAAGEAADGVGRKRARVRRPRRLRRVPAAGEGRHGAPGSARAAADVVGEQHQRGPPAAADGVLRLVRAGVPPAPRRGPGVHRALGEPGERGRRVVGAPRGNAGARGGAGDERELRDQPVPLRPPVVPPADRLHAGDGDGRGQREQHGAPAAPVRRRGRDAFRPPRVPGGRRRDPPGDPRGAGHVGRGVGSTYRHRCRRARAPGHARLDRGVHGASRQVRERGGTADRPRNPHPRGPRAPARPPLARDARRPRPRHLHRRAGGL</sequence>
<feature type="compositionally biased region" description="Basic and acidic residues" evidence="1">
    <location>
        <begin position="245"/>
        <end position="254"/>
    </location>
</feature>
<feature type="compositionally biased region" description="Basic and acidic residues" evidence="1">
    <location>
        <begin position="292"/>
        <end position="308"/>
    </location>
</feature>
<feature type="compositionally biased region" description="Basic residues" evidence="1">
    <location>
        <begin position="413"/>
        <end position="425"/>
    </location>
</feature>
<feature type="compositionally biased region" description="Basic residues" evidence="1">
    <location>
        <begin position="354"/>
        <end position="365"/>
    </location>
</feature>
<feature type="non-terminal residue" evidence="2">
    <location>
        <position position="425"/>
    </location>
</feature>
<gene>
    <name evidence="2" type="ORF">AVDCRST_MAG89-4567</name>
</gene>
<feature type="compositionally biased region" description="Low complexity" evidence="1">
    <location>
        <begin position="228"/>
        <end position="244"/>
    </location>
</feature>
<name>A0A6J4MZ97_9BACT</name>
<feature type="compositionally biased region" description="Basic residues" evidence="1">
    <location>
        <begin position="174"/>
        <end position="187"/>
    </location>
</feature>
<feature type="non-terminal residue" evidence="2">
    <location>
        <position position="1"/>
    </location>
</feature>
<keyword evidence="2" id="KW-0456">Lyase</keyword>
<reference evidence="2" key="1">
    <citation type="submission" date="2020-02" db="EMBL/GenBank/DDBJ databases">
        <authorList>
            <person name="Meier V. D."/>
        </authorList>
    </citation>
    <scope>NUCLEOTIDE SEQUENCE</scope>
    <source>
        <strain evidence="2">AVDCRST_MAG89</strain>
    </source>
</reference>
<accession>A0A6J4MZ97</accession>
<feature type="compositionally biased region" description="Basic and acidic residues" evidence="1">
    <location>
        <begin position="367"/>
        <end position="391"/>
    </location>
</feature>
<dbReference type="EMBL" id="CADCTV010000958">
    <property type="protein sequence ID" value="CAA9370677.1"/>
    <property type="molecule type" value="Genomic_DNA"/>
</dbReference>
<dbReference type="AlphaFoldDB" id="A0A6J4MZ97"/>
<evidence type="ECO:0000256" key="1">
    <source>
        <dbReference type="SAM" id="MobiDB-lite"/>
    </source>
</evidence>
<dbReference type="GO" id="GO:0004795">
    <property type="term" value="F:threonine synthase activity"/>
    <property type="evidence" value="ECO:0007669"/>
    <property type="project" value="UniProtKB-EC"/>
</dbReference>
<organism evidence="2">
    <name type="scientific">uncultured Gemmatimonadota bacterium</name>
    <dbReference type="NCBI Taxonomy" id="203437"/>
    <lineage>
        <taxon>Bacteria</taxon>
        <taxon>Pseudomonadati</taxon>
        <taxon>Gemmatimonadota</taxon>
        <taxon>environmental samples</taxon>
    </lineage>
</organism>
<feature type="compositionally biased region" description="Gly residues" evidence="1">
    <location>
        <begin position="140"/>
        <end position="153"/>
    </location>
</feature>
<protein>
    <submittedName>
        <fullName evidence="2">Threonine synthase</fullName>
        <ecNumber evidence="2">4.2.3.1</ecNumber>
    </submittedName>
</protein>